<dbReference type="GeneID" id="39421448"/>
<dbReference type="Proteomes" id="UP000294299">
    <property type="component" value="Chromosome NFRAN"/>
</dbReference>
<keyword evidence="2" id="KW-1185">Reference proteome</keyword>
<evidence type="ECO:0000313" key="2">
    <source>
        <dbReference type="Proteomes" id="UP000294299"/>
    </source>
</evidence>
<dbReference type="PANTHER" id="PTHR43857">
    <property type="entry name" value="BLR7761 PROTEIN"/>
    <property type="match status" value="1"/>
</dbReference>
<protein>
    <recommendedName>
        <fullName evidence="3">RidA family protein</fullName>
    </recommendedName>
</protein>
<sequence>MRRNVSSGTKWELEVGYSRLVKIGPMIFVSGTVAVDEDGDIVGLGGSYTQTKYIIQKIGRSLEQVGANLSSIVRTRIFTISIIEWRNIGRAHAEFFKDIGPVTTMVEVKSLIQPELIVEMEADVFLFEAVNEWNGF</sequence>
<dbReference type="SUPFAM" id="SSF55298">
    <property type="entry name" value="YjgF-like"/>
    <property type="match status" value="1"/>
</dbReference>
<evidence type="ECO:0008006" key="3">
    <source>
        <dbReference type="Google" id="ProtNLM"/>
    </source>
</evidence>
<reference evidence="1 2" key="1">
    <citation type="submission" date="2019-02" db="EMBL/GenBank/DDBJ databases">
        <authorList>
            <person name="Lehtovirta-Morley E L."/>
        </authorList>
    </citation>
    <scope>NUCLEOTIDE SEQUENCE [LARGE SCALE GENOMIC DNA]</scope>
    <source>
        <strain evidence="1">NFRAN1</strain>
    </source>
</reference>
<gene>
    <name evidence="1" type="ORF">NFRAN_2207</name>
</gene>
<dbReference type="OrthoDB" id="197953at2157"/>
<dbReference type="PANTHER" id="PTHR43857:SF1">
    <property type="entry name" value="YJGH FAMILY PROTEIN"/>
    <property type="match status" value="1"/>
</dbReference>
<organism evidence="1 2">
    <name type="scientific">Candidatus Nitrosocosmicus franklandianus</name>
    <dbReference type="NCBI Taxonomy" id="1798806"/>
    <lineage>
        <taxon>Archaea</taxon>
        <taxon>Nitrososphaerota</taxon>
        <taxon>Nitrososphaeria</taxon>
        <taxon>Nitrososphaerales</taxon>
        <taxon>Nitrososphaeraceae</taxon>
        <taxon>Candidatus Nitrosocosmicus</taxon>
    </lineage>
</organism>
<accession>A0A484IEG2</accession>
<dbReference type="RefSeq" id="WP_134484710.1">
    <property type="nucleotide sequence ID" value="NZ_LR216287.1"/>
</dbReference>
<dbReference type="KEGG" id="nfn:NFRAN_2207"/>
<dbReference type="InterPro" id="IPR006175">
    <property type="entry name" value="YjgF/YER057c/UK114"/>
</dbReference>
<dbReference type="InterPro" id="IPR035959">
    <property type="entry name" value="RutC-like_sf"/>
</dbReference>
<proteinExistence type="predicted"/>
<name>A0A484IEG2_9ARCH</name>
<dbReference type="CDD" id="cd06154">
    <property type="entry name" value="YjgF_YER057c_UK114_like_6"/>
    <property type="match status" value="1"/>
</dbReference>
<evidence type="ECO:0000313" key="1">
    <source>
        <dbReference type="EMBL" id="VFJ14529.1"/>
    </source>
</evidence>
<dbReference type="EMBL" id="LR216287">
    <property type="protein sequence ID" value="VFJ14529.1"/>
    <property type="molecule type" value="Genomic_DNA"/>
</dbReference>
<dbReference type="AlphaFoldDB" id="A0A484IEG2"/>
<dbReference type="Pfam" id="PF01042">
    <property type="entry name" value="Ribonuc_L-PSP"/>
    <property type="match status" value="1"/>
</dbReference>
<dbReference type="Gene3D" id="3.30.1330.40">
    <property type="entry name" value="RutC-like"/>
    <property type="match status" value="1"/>
</dbReference>